<comment type="similarity">
    <text evidence="1 2">Belongs to the small heat shock protein (HSP20) family.</text>
</comment>
<evidence type="ECO:0000256" key="2">
    <source>
        <dbReference type="RuleBase" id="RU003616"/>
    </source>
</evidence>
<proteinExistence type="inferred from homology"/>
<dbReference type="PANTHER" id="PTHR11527">
    <property type="entry name" value="HEAT-SHOCK PROTEIN 20 FAMILY MEMBER"/>
    <property type="match status" value="1"/>
</dbReference>
<feature type="region of interest" description="Disordered" evidence="3">
    <location>
        <begin position="133"/>
        <end position="152"/>
    </location>
</feature>
<organism evidence="5 6">
    <name type="scientific">Saccharopolyspora hirsuta</name>
    <dbReference type="NCBI Taxonomy" id="1837"/>
    <lineage>
        <taxon>Bacteria</taxon>
        <taxon>Bacillati</taxon>
        <taxon>Actinomycetota</taxon>
        <taxon>Actinomycetes</taxon>
        <taxon>Pseudonocardiales</taxon>
        <taxon>Pseudonocardiaceae</taxon>
        <taxon>Saccharopolyspora</taxon>
    </lineage>
</organism>
<dbReference type="RefSeq" id="WP_150066498.1">
    <property type="nucleotide sequence ID" value="NZ_JBEPDJ010000002.1"/>
</dbReference>
<evidence type="ECO:0000256" key="3">
    <source>
        <dbReference type="SAM" id="MobiDB-lite"/>
    </source>
</evidence>
<dbReference type="InterPro" id="IPR008978">
    <property type="entry name" value="HSP20-like_chaperone"/>
</dbReference>
<dbReference type="Proteomes" id="UP000323946">
    <property type="component" value="Unassembled WGS sequence"/>
</dbReference>
<comment type="caution">
    <text evidence="5">The sequence shown here is derived from an EMBL/GenBank/DDBJ whole genome shotgun (WGS) entry which is preliminary data.</text>
</comment>
<evidence type="ECO:0000256" key="1">
    <source>
        <dbReference type="PROSITE-ProRule" id="PRU00285"/>
    </source>
</evidence>
<protein>
    <submittedName>
        <fullName evidence="5">Hsp20/alpha crystallin family protein</fullName>
    </submittedName>
</protein>
<dbReference type="AlphaFoldDB" id="A0A5M7C043"/>
<dbReference type="Pfam" id="PF00011">
    <property type="entry name" value="HSP20"/>
    <property type="match status" value="1"/>
</dbReference>
<dbReference type="InterPro" id="IPR002068">
    <property type="entry name" value="A-crystallin/Hsp20_dom"/>
</dbReference>
<feature type="compositionally biased region" description="Basic and acidic residues" evidence="3">
    <location>
        <begin position="67"/>
        <end position="79"/>
    </location>
</feature>
<reference evidence="5 6" key="1">
    <citation type="submission" date="2019-09" db="EMBL/GenBank/DDBJ databases">
        <title>Draft genome sequence of the thermophilic Saccharopolyspora hirsuta VKM Ac-666T.</title>
        <authorList>
            <person name="Lobastova T.G."/>
            <person name="Fokina V."/>
            <person name="Bragin E.Y."/>
            <person name="Shtratnikova V.Y."/>
            <person name="Starodumova I.P."/>
            <person name="Tarlachkov S.V."/>
            <person name="Donova M.V."/>
        </authorList>
    </citation>
    <scope>NUCLEOTIDE SEQUENCE [LARGE SCALE GENOMIC DNA]</scope>
    <source>
        <strain evidence="5 6">VKM Ac-666</strain>
    </source>
</reference>
<dbReference type="SUPFAM" id="SSF49764">
    <property type="entry name" value="HSP20-like chaperones"/>
    <property type="match status" value="1"/>
</dbReference>
<evidence type="ECO:0000313" key="6">
    <source>
        <dbReference type="Proteomes" id="UP000323946"/>
    </source>
</evidence>
<accession>A0A5M7C043</accession>
<evidence type="ECO:0000313" key="5">
    <source>
        <dbReference type="EMBL" id="KAA5835302.1"/>
    </source>
</evidence>
<feature type="region of interest" description="Disordered" evidence="3">
    <location>
        <begin position="67"/>
        <end position="86"/>
    </location>
</feature>
<gene>
    <name evidence="5" type="ORF">F1721_10675</name>
</gene>
<sequence length="152" mass="16686">MLLQFDPFRDFSRLANEVLTATRAPQAMPMDVYRLGDHYVIEFDLPGVDPDSLDLVAENNTLTVRAERKTAAHGSEKAEPSYLAAERPRGTFSRQLMLGEGVDLGGIAADYKDGVLTVTVPVAEQAKPRRIEIGHGSGERKVIEGSTEETRT</sequence>
<evidence type="ECO:0000259" key="4">
    <source>
        <dbReference type="PROSITE" id="PS01031"/>
    </source>
</evidence>
<dbReference type="CDD" id="cd06464">
    <property type="entry name" value="ACD_sHsps-like"/>
    <property type="match status" value="1"/>
</dbReference>
<keyword evidence="6" id="KW-1185">Reference proteome</keyword>
<dbReference type="EMBL" id="VWPH01000004">
    <property type="protein sequence ID" value="KAA5835302.1"/>
    <property type="molecule type" value="Genomic_DNA"/>
</dbReference>
<dbReference type="PROSITE" id="PS01031">
    <property type="entry name" value="SHSP"/>
    <property type="match status" value="1"/>
</dbReference>
<dbReference type="OrthoDB" id="5242916at2"/>
<feature type="domain" description="SHSP" evidence="4">
    <location>
        <begin position="21"/>
        <end position="136"/>
    </location>
</feature>
<dbReference type="Gene3D" id="2.60.40.790">
    <property type="match status" value="1"/>
</dbReference>
<name>A0A5M7C043_SACHI</name>
<dbReference type="SMR" id="A0A5M7C043"/>
<dbReference type="InterPro" id="IPR031107">
    <property type="entry name" value="Small_HSP"/>
</dbReference>